<dbReference type="GO" id="GO:0055070">
    <property type="term" value="P:copper ion homeostasis"/>
    <property type="evidence" value="ECO:0007669"/>
    <property type="project" value="InterPro"/>
</dbReference>
<evidence type="ECO:0000313" key="1">
    <source>
        <dbReference type="EMBL" id="QJY49073.1"/>
    </source>
</evidence>
<reference evidence="1 2" key="1">
    <citation type="submission" date="2020-05" db="EMBL/GenBank/DDBJ databases">
        <authorList>
            <person name="Mo P."/>
        </authorList>
    </citation>
    <scope>NUCLEOTIDE SEQUENCE [LARGE SCALE GENOMIC DNA]</scope>
    <source>
        <strain evidence="1 2">Gen01</strain>
    </source>
</reference>
<dbReference type="Pfam" id="PF11382">
    <property type="entry name" value="MctB"/>
    <property type="match status" value="1"/>
</dbReference>
<dbReference type="GO" id="GO:0016020">
    <property type="term" value="C:membrane"/>
    <property type="evidence" value="ECO:0007669"/>
    <property type="project" value="InterPro"/>
</dbReference>
<proteinExistence type="predicted"/>
<keyword evidence="2" id="KW-1185">Reference proteome</keyword>
<name>A0A6M6JPC0_9PSEU</name>
<dbReference type="RefSeq" id="WP_172164030.1">
    <property type="nucleotide sequence ID" value="NZ_CP053564.1"/>
</dbReference>
<dbReference type="Proteomes" id="UP000505377">
    <property type="component" value="Chromosome"/>
</dbReference>
<accession>A0A6M6JPC0</accession>
<gene>
    <name evidence="1" type="ORF">HOP40_27625</name>
</gene>
<dbReference type="InterPro" id="IPR021522">
    <property type="entry name" value="MctB"/>
</dbReference>
<sequence length="300" mass="28950">MISLRYHVVSIAAVFLALALGVVLGASGVSDRLLSAVSAQRDDLGSQVQTLTTERDDLAAAARASDEFARRVGPAAVRGLLDGRAVTLVTAGADPAARDGLVALLGQSGATVSGEVALTDAVGDPGRADQLRELTAGLLPTGAQLPAASDTGSLLGGLLGGALLEGGDPAAVLTGLTTAGFVAAGDVPEPASLVVVLTGGALTGLDAADAAAVVARLAAELDRRGAGAVLAGSTGSAEATGAVGVARADSTVTAALSTVDDVQSGTGQVSTVLALREQLDGRAGRYGSAATAADGAAPVA</sequence>
<dbReference type="AlphaFoldDB" id="A0A6M6JPC0"/>
<evidence type="ECO:0000313" key="2">
    <source>
        <dbReference type="Proteomes" id="UP000505377"/>
    </source>
</evidence>
<dbReference type="EMBL" id="CP053564">
    <property type="protein sequence ID" value="QJY49073.1"/>
    <property type="molecule type" value="Genomic_DNA"/>
</dbReference>
<dbReference type="KEGG" id="pbro:HOP40_27625"/>
<protein>
    <submittedName>
        <fullName evidence="1">Copper transporter</fullName>
    </submittedName>
</protein>
<organism evidence="1 2">
    <name type="scientific">Pseudonocardia broussonetiae</name>
    <dbReference type="NCBI Taxonomy" id="2736640"/>
    <lineage>
        <taxon>Bacteria</taxon>
        <taxon>Bacillati</taxon>
        <taxon>Actinomycetota</taxon>
        <taxon>Actinomycetes</taxon>
        <taxon>Pseudonocardiales</taxon>
        <taxon>Pseudonocardiaceae</taxon>
        <taxon>Pseudonocardia</taxon>
    </lineage>
</organism>